<dbReference type="EMBL" id="BKCJ010514085">
    <property type="protein sequence ID" value="GFA91875.1"/>
    <property type="molecule type" value="Genomic_DNA"/>
</dbReference>
<name>A0A699KJQ4_TANCI</name>
<evidence type="ECO:0000313" key="1">
    <source>
        <dbReference type="EMBL" id="GFA91875.1"/>
    </source>
</evidence>
<gene>
    <name evidence="1" type="ORF">Tci_663847</name>
</gene>
<dbReference type="AlphaFoldDB" id="A0A699KJQ4"/>
<proteinExistence type="predicted"/>
<comment type="caution">
    <text evidence="1">The sequence shown here is derived from an EMBL/GenBank/DDBJ whole genome shotgun (WGS) entry which is preliminary data.</text>
</comment>
<reference evidence="1" key="1">
    <citation type="journal article" date="2019" name="Sci. Rep.">
        <title>Draft genome of Tanacetum cinerariifolium, the natural source of mosquito coil.</title>
        <authorList>
            <person name="Yamashiro T."/>
            <person name="Shiraishi A."/>
            <person name="Satake H."/>
            <person name="Nakayama K."/>
        </authorList>
    </citation>
    <scope>NUCLEOTIDE SEQUENCE</scope>
</reference>
<feature type="non-terminal residue" evidence="1">
    <location>
        <position position="68"/>
    </location>
</feature>
<sequence>MFKYDIVHDDWNHHELKVKDEKTILFGEMPVIVYFADDDSTTETTSINNVTVLNTSSLGGHIPDVDVR</sequence>
<protein>
    <submittedName>
        <fullName evidence="1">Glyceraldehyde 3-phosphate dehydrogenase</fullName>
    </submittedName>
</protein>
<organism evidence="1">
    <name type="scientific">Tanacetum cinerariifolium</name>
    <name type="common">Dalmatian daisy</name>
    <name type="synonym">Chrysanthemum cinerariifolium</name>
    <dbReference type="NCBI Taxonomy" id="118510"/>
    <lineage>
        <taxon>Eukaryota</taxon>
        <taxon>Viridiplantae</taxon>
        <taxon>Streptophyta</taxon>
        <taxon>Embryophyta</taxon>
        <taxon>Tracheophyta</taxon>
        <taxon>Spermatophyta</taxon>
        <taxon>Magnoliopsida</taxon>
        <taxon>eudicotyledons</taxon>
        <taxon>Gunneridae</taxon>
        <taxon>Pentapetalae</taxon>
        <taxon>asterids</taxon>
        <taxon>campanulids</taxon>
        <taxon>Asterales</taxon>
        <taxon>Asteraceae</taxon>
        <taxon>Asteroideae</taxon>
        <taxon>Anthemideae</taxon>
        <taxon>Anthemidinae</taxon>
        <taxon>Tanacetum</taxon>
    </lineage>
</organism>
<accession>A0A699KJQ4</accession>